<keyword evidence="2" id="KW-1185">Reference proteome</keyword>
<proteinExistence type="predicted"/>
<accession>A0ABS8EHG0</accession>
<protein>
    <recommendedName>
        <fullName evidence="3">Glycosyltransferase</fullName>
    </recommendedName>
</protein>
<organism evidence="1 2">
    <name type="scientific">Streptomyces flavotricini</name>
    <dbReference type="NCBI Taxonomy" id="66888"/>
    <lineage>
        <taxon>Bacteria</taxon>
        <taxon>Bacillati</taxon>
        <taxon>Actinomycetota</taxon>
        <taxon>Actinomycetes</taxon>
        <taxon>Kitasatosporales</taxon>
        <taxon>Streptomycetaceae</taxon>
        <taxon>Streptomyces</taxon>
    </lineage>
</organism>
<dbReference type="EMBL" id="JAINUL010000001">
    <property type="protein sequence ID" value="MCC0100373.1"/>
    <property type="molecule type" value="Genomic_DNA"/>
</dbReference>
<evidence type="ECO:0008006" key="3">
    <source>
        <dbReference type="Google" id="ProtNLM"/>
    </source>
</evidence>
<dbReference type="Proteomes" id="UP001520654">
    <property type="component" value="Unassembled WGS sequence"/>
</dbReference>
<comment type="caution">
    <text evidence="1">The sequence shown here is derived from an EMBL/GenBank/DDBJ whole genome shotgun (WGS) entry which is preliminary data.</text>
</comment>
<evidence type="ECO:0000313" key="1">
    <source>
        <dbReference type="EMBL" id="MCC0100373.1"/>
    </source>
</evidence>
<gene>
    <name evidence="1" type="ORF">K7B10_37485</name>
</gene>
<reference evidence="1 2" key="1">
    <citation type="submission" date="2021-08" db="EMBL/GenBank/DDBJ databases">
        <title>Genomic Architecture of Streptomyces flavotricini NGL1 and Streptomyces erythrochromogenes HMS4 With Differential Plant Beneficial attributes and laccase production capabilities.</title>
        <authorList>
            <person name="Salwan R."/>
            <person name="Kaur R."/>
            <person name="Sharma V."/>
        </authorList>
    </citation>
    <scope>NUCLEOTIDE SEQUENCE [LARGE SCALE GENOMIC DNA]</scope>
    <source>
        <strain evidence="1 2">NGL1</strain>
    </source>
</reference>
<dbReference type="Gene3D" id="3.40.50.2000">
    <property type="entry name" value="Glycogen Phosphorylase B"/>
    <property type="match status" value="1"/>
</dbReference>
<name>A0ABS8EHG0_9ACTN</name>
<dbReference type="RefSeq" id="WP_229343874.1">
    <property type="nucleotide sequence ID" value="NZ_JAINUL010000001.1"/>
</dbReference>
<sequence length="329" mass="34846">MDLAVGTGLDTGAGTGVGAGQGGYTPFVRVTGPGGEQLPWVLVRAPVVTRAHHLRLAALARAGVRFAGVTSHLGFPGPPWRDERDYGLLCEAWLHCFRDPEHFLPPDGPRLLTSESDFTDPLRVDPARLAVGAVGAAGAGTEGAAGPDIVHVSGREPWRQEAKNWPLAARCLRRLARETGLRILVVDAPAGVEPICGVRMVGPLPWRRLLAVIAGARALFVPAVIDASPRVLAEALCLDVPVVVNRAILGGWQYVNPFTGVFFDGEDDAVAAVRAVLDARQRPRAWFAAHHGPARAGARVLRLLSALDDSLPGSLTHVLLTPDQGPGTR</sequence>
<evidence type="ECO:0000313" key="2">
    <source>
        <dbReference type="Proteomes" id="UP001520654"/>
    </source>
</evidence>
<dbReference type="SUPFAM" id="SSF53756">
    <property type="entry name" value="UDP-Glycosyltransferase/glycogen phosphorylase"/>
    <property type="match status" value="1"/>
</dbReference>